<evidence type="ECO:0000256" key="2">
    <source>
        <dbReference type="ARBA" id="ARBA00023002"/>
    </source>
</evidence>
<dbReference type="PANTHER" id="PTHR48106:SF13">
    <property type="entry name" value="QUINONE OXIDOREDUCTASE-RELATED"/>
    <property type="match status" value="1"/>
</dbReference>
<dbReference type="Pfam" id="PF13602">
    <property type="entry name" value="ADH_zinc_N_2"/>
    <property type="match status" value="1"/>
</dbReference>
<keyword evidence="1" id="KW-0521">NADP</keyword>
<dbReference type="InterPro" id="IPR013154">
    <property type="entry name" value="ADH-like_N"/>
</dbReference>
<evidence type="ECO:0000313" key="5">
    <source>
        <dbReference type="Proteomes" id="UP000284207"/>
    </source>
</evidence>
<comment type="caution">
    <text evidence="4">The sequence shown here is derived from an EMBL/GenBank/DDBJ whole genome shotgun (WGS) entry which is preliminary data.</text>
</comment>
<dbReference type="GO" id="GO:0003960">
    <property type="term" value="F:quinone reductase (NADPH) activity"/>
    <property type="evidence" value="ECO:0007669"/>
    <property type="project" value="InterPro"/>
</dbReference>
<keyword evidence="2" id="KW-0560">Oxidoreductase</keyword>
<dbReference type="InterPro" id="IPR020843">
    <property type="entry name" value="ER"/>
</dbReference>
<dbReference type="SMART" id="SM00829">
    <property type="entry name" value="PKS_ER"/>
    <property type="match status" value="1"/>
</dbReference>
<proteinExistence type="predicted"/>
<gene>
    <name evidence="4" type="ORF">BK674_19915</name>
</gene>
<evidence type="ECO:0000256" key="1">
    <source>
        <dbReference type="ARBA" id="ARBA00022857"/>
    </source>
</evidence>
<protein>
    <submittedName>
        <fullName evidence="4">Alcohol dehydrogenase</fullName>
    </submittedName>
</protein>
<dbReference type="GO" id="GO:0070402">
    <property type="term" value="F:NADPH binding"/>
    <property type="evidence" value="ECO:0007669"/>
    <property type="project" value="TreeGrafter"/>
</dbReference>
<evidence type="ECO:0000259" key="3">
    <source>
        <dbReference type="SMART" id="SM00829"/>
    </source>
</evidence>
<dbReference type="SUPFAM" id="SSF51735">
    <property type="entry name" value="NAD(P)-binding Rossmann-fold domains"/>
    <property type="match status" value="1"/>
</dbReference>
<feature type="domain" description="Enoyl reductase (ER)" evidence="3">
    <location>
        <begin position="10"/>
        <end position="319"/>
    </location>
</feature>
<dbReference type="Proteomes" id="UP000284207">
    <property type="component" value="Unassembled WGS sequence"/>
</dbReference>
<dbReference type="PANTHER" id="PTHR48106">
    <property type="entry name" value="QUINONE OXIDOREDUCTASE PIG3-RELATED"/>
    <property type="match status" value="1"/>
</dbReference>
<dbReference type="AlphaFoldDB" id="A0A423NN60"/>
<dbReference type="InterPro" id="IPR011032">
    <property type="entry name" value="GroES-like_sf"/>
</dbReference>
<dbReference type="CDD" id="cd05286">
    <property type="entry name" value="QOR2"/>
    <property type="match status" value="1"/>
</dbReference>
<dbReference type="GO" id="GO:0035925">
    <property type="term" value="F:mRNA 3'-UTR AU-rich region binding"/>
    <property type="evidence" value="ECO:0007669"/>
    <property type="project" value="TreeGrafter"/>
</dbReference>
<sequence>MKAVVMHAFGEPGVMSLDDIQLAAPGPGHALVTVKAAGINFMDTGTRRGLGAALSLPLTPGVEGAGIVMAVGPGVNEVQPGDRVAWHYVPGSYAQQVLAPVSLLVPLPDAIDFDTAATLMMQGLTASNLVHCVHAIGPSDIAFVHAAAGGVGQMLTQMIKLRGGKVIGRVSQADKVDAVIAAGADYVVIGRASQVASQVLRLTEGRRVNVVYDGTGAEGFADSVSLLDYFGTLALYGRFMDPIAPIDIFSLPRSIKLTYPSVMHFVRSREALLEHSRALFDWVTAGKLKVVIGRRYSLAQAEQAHRDIESRQTSGKLIINP</sequence>
<dbReference type="InterPro" id="IPR036291">
    <property type="entry name" value="NAD(P)-bd_dom_sf"/>
</dbReference>
<reference evidence="4 5" key="1">
    <citation type="submission" date="2016-10" db="EMBL/GenBank/DDBJ databases">
        <title>Comparative genome analysis of multiple Pseudomonas spp. focuses on biocontrol and plant growth promoting traits.</title>
        <authorList>
            <person name="Tao X.-Y."/>
            <person name="Taylor C.G."/>
        </authorList>
    </citation>
    <scope>NUCLEOTIDE SEQUENCE [LARGE SCALE GENOMIC DNA]</scope>
    <source>
        <strain evidence="4 5">36B3</strain>
    </source>
</reference>
<dbReference type="GO" id="GO:0005829">
    <property type="term" value="C:cytosol"/>
    <property type="evidence" value="ECO:0007669"/>
    <property type="project" value="TreeGrafter"/>
</dbReference>
<dbReference type="EMBL" id="MOCA01000006">
    <property type="protein sequence ID" value="RON99695.1"/>
    <property type="molecule type" value="Genomic_DNA"/>
</dbReference>
<accession>A0A423NN60</accession>
<dbReference type="Gene3D" id="3.40.50.720">
    <property type="entry name" value="NAD(P)-binding Rossmann-like Domain"/>
    <property type="match status" value="1"/>
</dbReference>
<dbReference type="SUPFAM" id="SSF50129">
    <property type="entry name" value="GroES-like"/>
    <property type="match status" value="1"/>
</dbReference>
<dbReference type="Gene3D" id="3.90.180.10">
    <property type="entry name" value="Medium-chain alcohol dehydrogenases, catalytic domain"/>
    <property type="match status" value="1"/>
</dbReference>
<dbReference type="InterPro" id="IPR047618">
    <property type="entry name" value="QOR-like"/>
</dbReference>
<organism evidence="4 5">
    <name type="scientific">Pseudomonas moraviensis</name>
    <dbReference type="NCBI Taxonomy" id="321662"/>
    <lineage>
        <taxon>Bacteria</taxon>
        <taxon>Pseudomonadati</taxon>
        <taxon>Pseudomonadota</taxon>
        <taxon>Gammaproteobacteria</taxon>
        <taxon>Pseudomonadales</taxon>
        <taxon>Pseudomonadaceae</taxon>
        <taxon>Pseudomonas</taxon>
    </lineage>
</organism>
<name>A0A423NN60_9PSED</name>
<dbReference type="Pfam" id="PF08240">
    <property type="entry name" value="ADH_N"/>
    <property type="match status" value="1"/>
</dbReference>
<evidence type="ECO:0000313" key="4">
    <source>
        <dbReference type="EMBL" id="RON99695.1"/>
    </source>
</evidence>